<sequence length="226" mass="24222">MAAPRFEHPSAAPLTLLLPDLDGGEPGYWLRHWIDSRIDCRLVDLGQARRPDRNSLVTRLDHALRRLDAPVILVGHGVGALTIAAWAGLMSSESEAAVAGALLIAPGDPAAADADPRLSDFAPLPSEVFSFPALLVASDDDPALSPDRAFSLARQWGAGFARFGACGHFAPADGLGWWPEGEELLDRFIDLVEPGRVRAQAQDGLDRLAQSLPPRDRGSSSPLFRP</sequence>
<reference evidence="2" key="1">
    <citation type="submission" date="2020-07" db="EMBL/GenBank/DDBJ databases">
        <authorList>
            <person name="Camacho E."/>
        </authorList>
    </citation>
    <scope>NUCLEOTIDE SEQUENCE</scope>
    <source>
        <strain evidence="2">MPO218</strain>
    </source>
</reference>
<evidence type="ECO:0000313" key="3">
    <source>
        <dbReference type="Proteomes" id="UP000664914"/>
    </source>
</evidence>
<proteinExistence type="predicted"/>
<organism evidence="2 3">
    <name type="scientific">Rhizorhabdus wittichii</name>
    <dbReference type="NCBI Taxonomy" id="160791"/>
    <lineage>
        <taxon>Bacteria</taxon>
        <taxon>Pseudomonadati</taxon>
        <taxon>Pseudomonadota</taxon>
        <taxon>Alphaproteobacteria</taxon>
        <taxon>Sphingomonadales</taxon>
        <taxon>Sphingomonadaceae</taxon>
        <taxon>Rhizorhabdus</taxon>
    </lineage>
</organism>
<protein>
    <submittedName>
        <fullName evidence="2">Alpha/beta hydrolase</fullName>
    </submittedName>
</protein>
<accession>A0A975HEJ0</accession>
<name>A0A975HEJ0_9SPHN</name>
<dbReference type="InterPro" id="IPR029058">
    <property type="entry name" value="AB_hydrolase_fold"/>
</dbReference>
<dbReference type="Pfam" id="PF06821">
    <property type="entry name" value="Ser_hydrolase"/>
    <property type="match status" value="1"/>
</dbReference>
<evidence type="ECO:0000256" key="1">
    <source>
        <dbReference type="SAM" id="MobiDB-lite"/>
    </source>
</evidence>
<dbReference type="Proteomes" id="UP000664914">
    <property type="component" value="Chromosome"/>
</dbReference>
<gene>
    <name evidence="2" type="ORF">HRJ34_02360</name>
</gene>
<evidence type="ECO:0000313" key="2">
    <source>
        <dbReference type="EMBL" id="QTH22393.1"/>
    </source>
</evidence>
<dbReference type="RefSeq" id="WP_011950955.1">
    <property type="nucleotide sequence ID" value="NZ_CP059319.1"/>
</dbReference>
<reference evidence="2" key="2">
    <citation type="submission" date="2021-04" db="EMBL/GenBank/DDBJ databases">
        <title>Isolation and genomic analysis of the ibuprofen-degrading bacterium Sphingomonas strain MPO218.</title>
        <authorList>
            <person name="Aulestia M."/>
            <person name="Flores A."/>
            <person name="Mangas E.L."/>
            <person name="Perez-Pulido A.J."/>
            <person name="Santero E."/>
            <person name="Camacho E.M."/>
        </authorList>
    </citation>
    <scope>NUCLEOTIDE SEQUENCE</scope>
    <source>
        <strain evidence="2">MPO218</strain>
    </source>
</reference>
<dbReference type="SUPFAM" id="SSF53474">
    <property type="entry name" value="alpha/beta-Hydrolases"/>
    <property type="match status" value="1"/>
</dbReference>
<dbReference type="GO" id="GO:0016787">
    <property type="term" value="F:hydrolase activity"/>
    <property type="evidence" value="ECO:0007669"/>
    <property type="project" value="UniProtKB-KW"/>
</dbReference>
<dbReference type="InterPro" id="IPR010662">
    <property type="entry name" value="RBBP9/YdeN"/>
</dbReference>
<feature type="region of interest" description="Disordered" evidence="1">
    <location>
        <begin position="204"/>
        <end position="226"/>
    </location>
</feature>
<dbReference type="EMBL" id="CP059319">
    <property type="protein sequence ID" value="QTH22393.1"/>
    <property type="molecule type" value="Genomic_DNA"/>
</dbReference>
<dbReference type="Gene3D" id="3.40.50.1820">
    <property type="entry name" value="alpha/beta hydrolase"/>
    <property type="match status" value="1"/>
</dbReference>
<keyword evidence="2" id="KW-0378">Hydrolase</keyword>
<dbReference type="AlphaFoldDB" id="A0A975HEJ0"/>